<dbReference type="InParanoid" id="A0A4W3HHF0"/>
<reference evidence="3" key="1">
    <citation type="journal article" date="2006" name="Science">
        <title>Ancient noncoding elements conserved in the human genome.</title>
        <authorList>
            <person name="Venkatesh B."/>
            <person name="Kirkness E.F."/>
            <person name="Loh Y.H."/>
            <person name="Halpern A.L."/>
            <person name="Lee A.P."/>
            <person name="Johnson J."/>
            <person name="Dandona N."/>
            <person name="Viswanathan L.D."/>
            <person name="Tay A."/>
            <person name="Venter J.C."/>
            <person name="Strausberg R.L."/>
            <person name="Brenner S."/>
        </authorList>
    </citation>
    <scope>NUCLEOTIDE SEQUENCE [LARGE SCALE GENOMIC DNA]</scope>
</reference>
<accession>A0A4W3HHF0</accession>
<evidence type="ECO:0000256" key="1">
    <source>
        <dbReference type="SAM" id="MobiDB-lite"/>
    </source>
</evidence>
<evidence type="ECO:0000313" key="2">
    <source>
        <dbReference type="Ensembl" id="ENSCMIP00000014502.1"/>
    </source>
</evidence>
<proteinExistence type="predicted"/>
<feature type="compositionally biased region" description="Low complexity" evidence="1">
    <location>
        <begin position="301"/>
        <end position="312"/>
    </location>
</feature>
<reference evidence="3" key="2">
    <citation type="journal article" date="2007" name="PLoS Biol.">
        <title>Survey sequencing and comparative analysis of the elephant shark (Callorhinchus milii) genome.</title>
        <authorList>
            <person name="Venkatesh B."/>
            <person name="Kirkness E.F."/>
            <person name="Loh Y.H."/>
            <person name="Halpern A.L."/>
            <person name="Lee A.P."/>
            <person name="Johnson J."/>
            <person name="Dandona N."/>
            <person name="Viswanathan L.D."/>
            <person name="Tay A."/>
            <person name="Venter J.C."/>
            <person name="Strausberg R.L."/>
            <person name="Brenner S."/>
        </authorList>
    </citation>
    <scope>NUCLEOTIDE SEQUENCE [LARGE SCALE GENOMIC DNA]</scope>
</reference>
<reference evidence="2" key="5">
    <citation type="submission" date="2025-09" db="UniProtKB">
        <authorList>
            <consortium name="Ensembl"/>
        </authorList>
    </citation>
    <scope>IDENTIFICATION</scope>
</reference>
<organism evidence="2 3">
    <name type="scientific">Callorhinchus milii</name>
    <name type="common">Ghost shark</name>
    <dbReference type="NCBI Taxonomy" id="7868"/>
    <lineage>
        <taxon>Eukaryota</taxon>
        <taxon>Metazoa</taxon>
        <taxon>Chordata</taxon>
        <taxon>Craniata</taxon>
        <taxon>Vertebrata</taxon>
        <taxon>Chondrichthyes</taxon>
        <taxon>Holocephali</taxon>
        <taxon>Chimaeriformes</taxon>
        <taxon>Callorhinchidae</taxon>
        <taxon>Callorhinchus</taxon>
    </lineage>
</organism>
<dbReference type="AlphaFoldDB" id="A0A4W3HHF0"/>
<dbReference type="InterPro" id="IPR042869">
    <property type="entry name" value="ARHGAP11A/B"/>
</dbReference>
<dbReference type="PANTHER" id="PTHR15670">
    <property type="entry name" value="RHO GTPASE ACTIVATING PROTEIN 11A"/>
    <property type="match status" value="1"/>
</dbReference>
<protein>
    <submittedName>
        <fullName evidence="2">Uncharacterized protein</fullName>
    </submittedName>
</protein>
<dbReference type="Ensembl" id="ENSCMIT00000014812.1">
    <property type="protein sequence ID" value="ENSCMIP00000014502.1"/>
    <property type="gene ID" value="ENSCMIG00000007177.1"/>
</dbReference>
<keyword evidence="3" id="KW-1185">Reference proteome</keyword>
<feature type="region of interest" description="Disordered" evidence="1">
    <location>
        <begin position="291"/>
        <end position="315"/>
    </location>
</feature>
<dbReference type="OMA" id="VXETEIS"/>
<sequence>MFSSGCSAPKRSENIGWRLANQHEADDSIRFPVEDLAFSPVARYRNTRYSKHVSKSEENLLTPAFDKDTHRMSWNDASPIGPNVFCDHVDMGAPLEGYLNSRSYQSEPFLVTVKPPTIPEEVSSQSLAKSKDCLDEAGNIVAGETVLKIKKAFSESGSNLCSLIEDSGPIVDDLSKDKLFLENQSFTPLKSTRSFEDLFDRKWSCSEFSSKPVAEIKCQGAKLYQCAADVSKTYDINNQNCINNVDQQNINEVVVLQEKELDLPSSAEDETNLKDKQTPLKCAIVPLLNKTEPPTPIGKTNQESSNFEQNENASTLVENLTPPKSLDTDVNHTFELHQPLLLTRELEPTLNQKTDVSSLSGGLESPSIAAPLNVPSAKILPNPDGETEYAHQLKVVEHIQRFNTLSLNDQTPKHTCVKLPLTFKRTSVRQSVKRMNSLCVKSTTNTTRSCKHVADSPVVKSVSHESLFSPCAESSLKHIPDSVTNTKMMSMKPNEKRNVHKSSLFIEGFCQTKSANDAGCSAAFKSCQQSTKQSVFEDLTNRKVSLKQDVIVEKMLCITPEKTLPHHLLSRISEKEKIRYKGSPKYPISAKLLAAKESINL</sequence>
<dbReference type="STRING" id="7868.ENSCMIP00000014502"/>
<name>A0A4W3HHF0_CALMI</name>
<evidence type="ECO:0000313" key="3">
    <source>
        <dbReference type="Proteomes" id="UP000314986"/>
    </source>
</evidence>
<dbReference type="Proteomes" id="UP000314986">
    <property type="component" value="Unassembled WGS sequence"/>
</dbReference>
<reference evidence="2" key="4">
    <citation type="submission" date="2025-08" db="UniProtKB">
        <authorList>
            <consortium name="Ensembl"/>
        </authorList>
    </citation>
    <scope>IDENTIFICATION</scope>
</reference>
<reference evidence="3" key="3">
    <citation type="journal article" date="2014" name="Nature">
        <title>Elephant shark genome provides unique insights into gnathostome evolution.</title>
        <authorList>
            <consortium name="International Elephant Shark Genome Sequencing Consortium"/>
            <person name="Venkatesh B."/>
            <person name="Lee A.P."/>
            <person name="Ravi V."/>
            <person name="Maurya A.K."/>
            <person name="Lian M.M."/>
            <person name="Swann J.B."/>
            <person name="Ohta Y."/>
            <person name="Flajnik M.F."/>
            <person name="Sutoh Y."/>
            <person name="Kasahara M."/>
            <person name="Hoon S."/>
            <person name="Gangu V."/>
            <person name="Roy S.W."/>
            <person name="Irimia M."/>
            <person name="Korzh V."/>
            <person name="Kondrychyn I."/>
            <person name="Lim Z.W."/>
            <person name="Tay B.H."/>
            <person name="Tohari S."/>
            <person name="Kong K.W."/>
            <person name="Ho S."/>
            <person name="Lorente-Galdos B."/>
            <person name="Quilez J."/>
            <person name="Marques-Bonet T."/>
            <person name="Raney B.J."/>
            <person name="Ingham P.W."/>
            <person name="Tay A."/>
            <person name="Hillier L.W."/>
            <person name="Minx P."/>
            <person name="Boehm T."/>
            <person name="Wilson R.K."/>
            <person name="Brenner S."/>
            <person name="Warren W.C."/>
        </authorList>
    </citation>
    <scope>NUCLEOTIDE SEQUENCE [LARGE SCALE GENOMIC DNA]</scope>
</reference>
<dbReference type="GO" id="GO:0005096">
    <property type="term" value="F:GTPase activator activity"/>
    <property type="evidence" value="ECO:0007669"/>
    <property type="project" value="TreeGrafter"/>
</dbReference>
<dbReference type="PANTHER" id="PTHR15670:SF4">
    <property type="entry name" value="RHO GTPASE-ACTIVATING PROTEIN 11A"/>
    <property type="match status" value="1"/>
</dbReference>